<reference evidence="2" key="1">
    <citation type="submission" date="2021-07" db="EMBL/GenBank/DDBJ databases">
        <authorList>
            <person name="Catto M.A."/>
            <person name="Jacobson A."/>
            <person name="Kennedy G."/>
            <person name="Labadie P."/>
            <person name="Hunt B.G."/>
            <person name="Srinivasan R."/>
        </authorList>
    </citation>
    <scope>NUCLEOTIDE SEQUENCE</scope>
    <source>
        <strain evidence="2">PL_HMW_Pooled</strain>
        <tissue evidence="2">Head</tissue>
    </source>
</reference>
<reference evidence="2" key="2">
    <citation type="journal article" date="2023" name="BMC Genomics">
        <title>Pest status, molecular evolution, and epigenetic factors derived from the genome assembly of Frankliniella fusca, a thysanopteran phytovirus vector.</title>
        <authorList>
            <person name="Catto M.A."/>
            <person name="Labadie P.E."/>
            <person name="Jacobson A.L."/>
            <person name="Kennedy G.G."/>
            <person name="Srinivasan R."/>
            <person name="Hunt B.G."/>
        </authorList>
    </citation>
    <scope>NUCLEOTIDE SEQUENCE</scope>
    <source>
        <strain evidence="2">PL_HMW_Pooled</strain>
    </source>
</reference>
<dbReference type="Gene3D" id="3.80.10.10">
    <property type="entry name" value="Ribonuclease Inhibitor"/>
    <property type="match status" value="1"/>
</dbReference>
<organism evidence="2 3">
    <name type="scientific">Frankliniella fusca</name>
    <dbReference type="NCBI Taxonomy" id="407009"/>
    <lineage>
        <taxon>Eukaryota</taxon>
        <taxon>Metazoa</taxon>
        <taxon>Ecdysozoa</taxon>
        <taxon>Arthropoda</taxon>
        <taxon>Hexapoda</taxon>
        <taxon>Insecta</taxon>
        <taxon>Pterygota</taxon>
        <taxon>Neoptera</taxon>
        <taxon>Paraneoptera</taxon>
        <taxon>Thysanoptera</taxon>
        <taxon>Terebrantia</taxon>
        <taxon>Thripoidea</taxon>
        <taxon>Thripidae</taxon>
        <taxon>Frankliniella</taxon>
    </lineage>
</organism>
<dbReference type="SUPFAM" id="SSF81383">
    <property type="entry name" value="F-box domain"/>
    <property type="match status" value="1"/>
</dbReference>
<evidence type="ECO:0000259" key="1">
    <source>
        <dbReference type="PROSITE" id="PS50181"/>
    </source>
</evidence>
<comment type="caution">
    <text evidence="2">The sequence shown here is derived from an EMBL/GenBank/DDBJ whole genome shotgun (WGS) entry which is preliminary data.</text>
</comment>
<dbReference type="Gene3D" id="1.20.1280.50">
    <property type="match status" value="1"/>
</dbReference>
<dbReference type="PROSITE" id="PS50181">
    <property type="entry name" value="FBOX"/>
    <property type="match status" value="1"/>
</dbReference>
<protein>
    <submittedName>
        <fullName evidence="2">Type II iodothyronine deiodinase</fullName>
    </submittedName>
</protein>
<feature type="domain" description="F-box" evidence="1">
    <location>
        <begin position="32"/>
        <end position="79"/>
    </location>
</feature>
<keyword evidence="3" id="KW-1185">Reference proteome</keyword>
<accession>A0AAE1HN49</accession>
<dbReference type="InterPro" id="IPR001810">
    <property type="entry name" value="F-box_dom"/>
</dbReference>
<dbReference type="SUPFAM" id="SSF52047">
    <property type="entry name" value="RNI-like"/>
    <property type="match status" value="1"/>
</dbReference>
<dbReference type="EMBL" id="JAHWGI010001182">
    <property type="protein sequence ID" value="KAK3924392.1"/>
    <property type="molecule type" value="Genomic_DNA"/>
</dbReference>
<dbReference type="Pfam" id="PF12937">
    <property type="entry name" value="F-box-like"/>
    <property type="match status" value="1"/>
</dbReference>
<dbReference type="InterPro" id="IPR036047">
    <property type="entry name" value="F-box-like_dom_sf"/>
</dbReference>
<evidence type="ECO:0000313" key="3">
    <source>
        <dbReference type="Proteomes" id="UP001219518"/>
    </source>
</evidence>
<sequence length="523" mass="56275">MWFKRMLLQRNFYKENPTLLKTRTNHLMDAEEPALTSLPDVAALRVLSFLAVADLYAVAVVSPRLRALMRAHRALWRHRRARLRGPEALAAVLRVAPPWDTLELRVRARADLGDGDTDRDRSSGGAPSPVHIDMFTSRMLVVTVFSAPAAVELVARLGRQAKHLKIYLDTPQAGAGAAASVGPLMQSLRQARALETLCVRWDWSSPVSPEDAWPPNSVLPSLHTVDLECPPRPRGVAPAGTPAAVELSCLRELLLAHRAQLHCAALRSPELLPLLQLLPDHLLRLTVAVDPGLGNGAALTAGLKRMHSLKELKFVRMEEEHKLAGLLRSWQGPLQCLKLPACSEETARALGAGALSRLEHLHLNGIASGGAPLAAALAGLPRLRTLVLRTPPAPDVLRAIPAATVPALCLLYIMRDPSPSGGPSPASASATALRDLVLRAPKSLHVIRPALALPSGDAPPAPATAPARSARPTHIYGRHPPDESDLCPGCVEARATSKLLMLSPGRLHYVCVTPKTNPNGRRT</sequence>
<evidence type="ECO:0000313" key="2">
    <source>
        <dbReference type="EMBL" id="KAK3924392.1"/>
    </source>
</evidence>
<dbReference type="InterPro" id="IPR032675">
    <property type="entry name" value="LRR_dom_sf"/>
</dbReference>
<proteinExistence type="predicted"/>
<dbReference type="AlphaFoldDB" id="A0AAE1HN49"/>
<name>A0AAE1HN49_9NEOP</name>
<dbReference type="Proteomes" id="UP001219518">
    <property type="component" value="Unassembled WGS sequence"/>
</dbReference>
<gene>
    <name evidence="2" type="ORF">KUF71_012343</name>
</gene>